<dbReference type="PANTHER" id="PTHR43069:SF2">
    <property type="entry name" value="FUMARYLACETOACETASE"/>
    <property type="match status" value="1"/>
</dbReference>
<feature type="binding site" evidence="13">
    <location>
        <position position="186"/>
    </location>
    <ligand>
        <name>substrate</name>
    </ligand>
</feature>
<dbReference type="FunFam" id="3.90.850.10:FF:000004">
    <property type="entry name" value="Fumarylacetoacetase"/>
    <property type="match status" value="1"/>
</dbReference>
<comment type="cofactor">
    <cofactor evidence="2 14">
        <name>Mg(2+)</name>
        <dbReference type="ChEBI" id="CHEBI:18420"/>
    </cofactor>
</comment>
<feature type="binding site" evidence="13">
    <location>
        <position position="172"/>
    </location>
    <ligand>
        <name>substrate</name>
    </ligand>
</feature>
<dbReference type="NCBIfam" id="TIGR01266">
    <property type="entry name" value="fum_ac_acetase"/>
    <property type="match status" value="1"/>
</dbReference>
<dbReference type="InterPro" id="IPR011234">
    <property type="entry name" value="Fumarylacetoacetase-like_C"/>
</dbReference>
<dbReference type="EMBL" id="LT629774">
    <property type="protein sequence ID" value="SDS97411.1"/>
    <property type="molecule type" value="Genomic_DNA"/>
</dbReference>
<evidence type="ECO:0000256" key="1">
    <source>
        <dbReference type="ARBA" id="ARBA00001913"/>
    </source>
</evidence>
<feature type="binding site" evidence="13">
    <location>
        <position position="284"/>
    </location>
    <ligand>
        <name>substrate</name>
    </ligand>
</feature>
<evidence type="ECO:0000256" key="2">
    <source>
        <dbReference type="ARBA" id="ARBA00001946"/>
    </source>
</evidence>
<keyword evidence="8 14" id="KW-0106">Calcium</keyword>
<dbReference type="SUPFAM" id="SSF63433">
    <property type="entry name" value="Fumarylacetoacetate hydrolase, FAH, N-terminal domain"/>
    <property type="match status" value="1"/>
</dbReference>
<proteinExistence type="inferred from homology"/>
<organism evidence="17 18">
    <name type="scientific">Winogradskyella sediminis</name>
    <dbReference type="NCBI Taxonomy" id="1382466"/>
    <lineage>
        <taxon>Bacteria</taxon>
        <taxon>Pseudomonadati</taxon>
        <taxon>Bacteroidota</taxon>
        <taxon>Flavobacteriia</taxon>
        <taxon>Flavobacteriales</taxon>
        <taxon>Flavobacteriaceae</taxon>
        <taxon>Winogradskyella</taxon>
    </lineage>
</organism>
<dbReference type="GO" id="GO:0004334">
    <property type="term" value="F:fumarylacetoacetase activity"/>
    <property type="evidence" value="ECO:0007669"/>
    <property type="project" value="UniProtKB-EC"/>
</dbReference>
<feature type="binding site" evidence="14">
    <location>
        <position position="170"/>
    </location>
    <ligand>
        <name>Ca(2+)</name>
        <dbReference type="ChEBI" id="CHEBI:29108"/>
    </ligand>
</feature>
<evidence type="ECO:0000256" key="14">
    <source>
        <dbReference type="PIRSR" id="PIRSR605959-3"/>
    </source>
</evidence>
<dbReference type="PANTHER" id="PTHR43069">
    <property type="entry name" value="FUMARYLACETOACETASE"/>
    <property type="match status" value="1"/>
</dbReference>
<keyword evidence="6 14" id="KW-0479">Metal-binding</keyword>
<gene>
    <name evidence="17" type="ORF">SAMN04489797_2903</name>
</gene>
<dbReference type="InterPro" id="IPR015377">
    <property type="entry name" value="Fumarylacetoacetase_N"/>
</dbReference>
<dbReference type="InterPro" id="IPR036663">
    <property type="entry name" value="Fumarylacetoacetase_C_sf"/>
</dbReference>
<dbReference type="GO" id="GO:0006572">
    <property type="term" value="P:L-tyrosine catabolic process"/>
    <property type="evidence" value="ECO:0007669"/>
    <property type="project" value="UniProtKB-KW"/>
</dbReference>
<dbReference type="InterPro" id="IPR036462">
    <property type="entry name" value="Fumarylacetoacetase_N_sf"/>
</dbReference>
<evidence type="ECO:0000256" key="8">
    <source>
        <dbReference type="ARBA" id="ARBA00022837"/>
    </source>
</evidence>
<comment type="cofactor">
    <cofactor evidence="1 14">
        <name>Ca(2+)</name>
        <dbReference type="ChEBI" id="CHEBI:29108"/>
    </cofactor>
</comment>
<evidence type="ECO:0000256" key="4">
    <source>
        <dbReference type="ARBA" id="ARBA00010211"/>
    </source>
</evidence>
<feature type="binding site" evidence="14">
    <location>
        <position position="277"/>
    </location>
    <ligand>
        <name>Ca(2+)</name>
        <dbReference type="ChEBI" id="CHEBI:29108"/>
    </ligand>
</feature>
<feature type="domain" description="Fumarylacetoacetase N-terminal" evidence="16">
    <location>
        <begin position="60"/>
        <end position="162"/>
    </location>
</feature>
<sequence length="465" mass="52668">MCLLNRYKNSEYISLNIKNYVGLNEFNEHLINNNYMPLSANNPDRTSWLHVGKNSDFPIQNIPFGVFLTRDDIITIGTRIGDTAIDLGALHQLGYFKGIPLTDDIFLQDTLNDFIADGRKTWRLVRNRIAEIFDAENDTLKNNIPHKETILFRLDEIEMQLPIQVGDYTDFYASKEHATNVGTMFRGEENALMPNWLHLPVGYHGRSSSIIPSGIPIHRPQGQTLPAGSDTPVFGPSKLVDFELEMAFITTDANDLGEPIPIEEAEEYIFGLVLLNDWSARDIQKWEYVPLGPFLAKNFASSISPWIVTLDALEPFRVESPKPVKPQLPYLQYKGKKSYDINLEMAIQPKGSKETTVCKSNFKYMYWNMAQQLAHHTVNGCPVNSGDMMGSGTISGPTPDSYGSMLELTWRGEKPLKMKDGSERKFINDHDTVIMRGYCENDDIRIGFGSVKTELLPVFDSKKKK</sequence>
<evidence type="ECO:0000256" key="6">
    <source>
        <dbReference type="ARBA" id="ARBA00022723"/>
    </source>
</evidence>
<feature type="binding site" evidence="14">
    <location>
        <position position="277"/>
    </location>
    <ligand>
        <name>Mg(2+)</name>
        <dbReference type="ChEBI" id="CHEBI:18420"/>
    </ligand>
</feature>
<evidence type="ECO:0000256" key="11">
    <source>
        <dbReference type="ARBA" id="ARBA00023232"/>
    </source>
</evidence>
<dbReference type="EC" id="3.7.1.2" evidence="5"/>
<dbReference type="InterPro" id="IPR005959">
    <property type="entry name" value="Fumarylacetoacetase"/>
</dbReference>
<feature type="binding site" evidence="14">
    <location>
        <position position="243"/>
    </location>
    <ligand>
        <name>Ca(2+)</name>
        <dbReference type="ChEBI" id="CHEBI:29108"/>
    </ligand>
</feature>
<feature type="binding site" evidence="13">
    <location>
        <position position="288"/>
    </location>
    <ligand>
        <name>substrate</name>
    </ligand>
</feature>
<dbReference type="STRING" id="1249933.SAMN04489797_2903"/>
<feature type="domain" description="Fumarylacetoacetase-like C-terminal" evidence="15">
    <location>
        <begin position="168"/>
        <end position="433"/>
    </location>
</feature>
<evidence type="ECO:0000256" key="12">
    <source>
        <dbReference type="PIRSR" id="PIRSR605959-1"/>
    </source>
</evidence>
<evidence type="ECO:0000256" key="9">
    <source>
        <dbReference type="ARBA" id="ARBA00022842"/>
    </source>
</evidence>
<keyword evidence="11" id="KW-0585">Phenylalanine catabolism</keyword>
<keyword evidence="7 17" id="KW-0378">Hydrolase</keyword>
<name>A0A1H1WLA3_9FLAO</name>
<dbReference type="Pfam" id="PF09298">
    <property type="entry name" value="FAA_hydrolase_N"/>
    <property type="match status" value="1"/>
</dbReference>
<evidence type="ECO:0000259" key="16">
    <source>
        <dbReference type="Pfam" id="PF09298"/>
    </source>
</evidence>
<evidence type="ECO:0000259" key="15">
    <source>
        <dbReference type="Pfam" id="PF01557"/>
    </source>
</evidence>
<keyword evidence="10" id="KW-0828">Tyrosine catabolism</keyword>
<dbReference type="UniPathway" id="UPA00139">
    <property type="reaction ID" value="UER00341"/>
</dbReference>
<evidence type="ECO:0000256" key="10">
    <source>
        <dbReference type="ARBA" id="ARBA00022878"/>
    </source>
</evidence>
<dbReference type="GO" id="GO:1902000">
    <property type="term" value="P:homogentisate catabolic process"/>
    <property type="evidence" value="ECO:0007669"/>
    <property type="project" value="TreeGrafter"/>
</dbReference>
<feature type="binding site" evidence="13">
    <location>
        <position position="393"/>
    </location>
    <ligand>
        <name>substrate</name>
    </ligand>
</feature>
<accession>A0A1H1WLA3</accession>
<evidence type="ECO:0000256" key="3">
    <source>
        <dbReference type="ARBA" id="ARBA00004782"/>
    </source>
</evidence>
<dbReference type="GO" id="GO:0006559">
    <property type="term" value="P:L-phenylalanine catabolic process"/>
    <property type="evidence" value="ECO:0007669"/>
    <property type="project" value="UniProtKB-UniPathway"/>
</dbReference>
<feature type="binding site" evidence="14">
    <location>
        <position position="297"/>
    </location>
    <ligand>
        <name>Mg(2+)</name>
        <dbReference type="ChEBI" id="CHEBI:18420"/>
    </ligand>
</feature>
<reference evidence="17 18" key="1">
    <citation type="submission" date="2016-10" db="EMBL/GenBank/DDBJ databases">
        <authorList>
            <person name="Varghese N."/>
            <person name="Submissions S."/>
        </authorList>
    </citation>
    <scope>NUCLEOTIDE SEQUENCE [LARGE SCALE GENOMIC DNA]</scope>
    <source>
        <strain evidence="17 18">RHA_55</strain>
    </source>
</reference>
<protein>
    <recommendedName>
        <fullName evidence="5">fumarylacetoacetase</fullName>
        <ecNumber evidence="5">3.7.1.2</ecNumber>
    </recommendedName>
</protein>
<dbReference type="Proteomes" id="UP000198963">
    <property type="component" value="Chromosome I"/>
</dbReference>
<evidence type="ECO:0000256" key="13">
    <source>
        <dbReference type="PIRSR" id="PIRSR605959-2"/>
    </source>
</evidence>
<evidence type="ECO:0000256" key="5">
    <source>
        <dbReference type="ARBA" id="ARBA00012094"/>
    </source>
</evidence>
<evidence type="ECO:0000256" key="7">
    <source>
        <dbReference type="ARBA" id="ARBA00022801"/>
    </source>
</evidence>
<comment type="similarity">
    <text evidence="4">Belongs to the FAH family.</text>
</comment>
<dbReference type="SUPFAM" id="SSF56529">
    <property type="entry name" value="FAH"/>
    <property type="match status" value="1"/>
</dbReference>
<keyword evidence="18" id="KW-1185">Reference proteome</keyword>
<dbReference type="GO" id="GO:0046872">
    <property type="term" value="F:metal ion binding"/>
    <property type="evidence" value="ECO:0007669"/>
    <property type="project" value="UniProtKB-KW"/>
</dbReference>
<dbReference type="AlphaFoldDB" id="A0A1H1WLA3"/>
<keyword evidence="9 14" id="KW-0460">Magnesium</keyword>
<evidence type="ECO:0000313" key="17">
    <source>
        <dbReference type="EMBL" id="SDS97411.1"/>
    </source>
</evidence>
<feature type="active site" description="Proton acceptor" evidence="12">
    <location>
        <position position="177"/>
    </location>
</feature>
<dbReference type="Pfam" id="PF01557">
    <property type="entry name" value="FAA_hydrolase"/>
    <property type="match status" value="1"/>
</dbReference>
<dbReference type="Gene3D" id="2.30.30.230">
    <property type="entry name" value="Fumarylacetoacetase, N-terminal domain"/>
    <property type="match status" value="1"/>
</dbReference>
<dbReference type="Gene3D" id="3.90.850.10">
    <property type="entry name" value="Fumarylacetoacetase-like, C-terminal domain"/>
    <property type="match status" value="1"/>
</dbReference>
<feature type="binding site" evidence="14">
    <location>
        <position position="301"/>
    </location>
    <ligand>
        <name>Mg(2+)</name>
        <dbReference type="ChEBI" id="CHEBI:18420"/>
    </ligand>
</feature>
<evidence type="ECO:0000313" key="18">
    <source>
        <dbReference type="Proteomes" id="UP000198963"/>
    </source>
</evidence>
<comment type="pathway">
    <text evidence="3">Amino-acid degradation; L-phenylalanine degradation; acetoacetate and fumarate from L-phenylalanine: step 6/6.</text>
</comment>
<feature type="binding site" evidence="14">
    <location>
        <position position="245"/>
    </location>
    <ligand>
        <name>Ca(2+)</name>
        <dbReference type="ChEBI" id="CHEBI:29108"/>
    </ligand>
</feature>